<gene>
    <name evidence="2" type="ordered locus">Curi_c01240</name>
</gene>
<feature type="compositionally biased region" description="Basic and acidic residues" evidence="1">
    <location>
        <begin position="7"/>
        <end position="22"/>
    </location>
</feature>
<sequence>MLRPKGVRRDDRKPAKKPEHKPVVKPTPPEKPMPTKPSRPSHPDCEYPVRPKPSYPDCDYPMLPTRPKHPESMYPCPYPHHNPCHNPHHRPHHNPCHRPHHRPHMIMPGMDLNHLMMNPMIRRCVLNCLRQHGCVPMPRMAPQRPHMDHHMPWERGYYRMDEVEVENEDRYPEAYDLYEGIEHNFEEYDYYSEELEEFIESTDSEEEN</sequence>
<evidence type="ECO:0000313" key="2">
    <source>
        <dbReference type="EMBL" id="AFS77204.1"/>
    </source>
</evidence>
<feature type="region of interest" description="Disordered" evidence="1">
    <location>
        <begin position="1"/>
        <end position="48"/>
    </location>
</feature>
<dbReference type="Proteomes" id="UP000006094">
    <property type="component" value="Chromosome"/>
</dbReference>
<protein>
    <submittedName>
        <fullName evidence="2">Uncharacterized protein</fullName>
    </submittedName>
</protein>
<feature type="compositionally biased region" description="Pro residues" evidence="1">
    <location>
        <begin position="25"/>
        <end position="37"/>
    </location>
</feature>
<dbReference type="HOGENOM" id="CLU_1319034_0_0_9"/>
<accession>K0AVA4</accession>
<evidence type="ECO:0000256" key="1">
    <source>
        <dbReference type="SAM" id="MobiDB-lite"/>
    </source>
</evidence>
<proteinExistence type="predicted"/>
<evidence type="ECO:0000313" key="3">
    <source>
        <dbReference type="Proteomes" id="UP000006094"/>
    </source>
</evidence>
<dbReference type="RefSeq" id="WP_014966341.1">
    <property type="nucleotide sequence ID" value="NC_018664.1"/>
</dbReference>
<dbReference type="KEGG" id="cad:Curi_c01240"/>
<dbReference type="EMBL" id="CP003326">
    <property type="protein sequence ID" value="AFS77204.1"/>
    <property type="molecule type" value="Genomic_DNA"/>
</dbReference>
<organism evidence="2 3">
    <name type="scientific">Gottschalkia acidurici (strain ATCC 7906 / DSM 604 / BCRC 14475 / CIP 104303 / KCTC 5404 / NCIMB 10678 / 9a)</name>
    <name type="common">Clostridium acidurici</name>
    <dbReference type="NCBI Taxonomy" id="1128398"/>
    <lineage>
        <taxon>Bacteria</taxon>
        <taxon>Bacillati</taxon>
        <taxon>Bacillota</taxon>
        <taxon>Tissierellia</taxon>
        <taxon>Tissierellales</taxon>
        <taxon>Gottschalkiaceae</taxon>
        <taxon>Gottschalkia</taxon>
    </lineage>
</organism>
<name>K0AVA4_GOTA9</name>
<keyword evidence="3" id="KW-1185">Reference proteome</keyword>
<reference evidence="2 3" key="1">
    <citation type="journal article" date="2012" name="PLoS ONE">
        <title>The purine-utilizing bacterium Clostridium acidurici 9a: a genome-guided metabolic reconsideration.</title>
        <authorList>
            <person name="Hartwich K."/>
            <person name="Poehlein A."/>
            <person name="Daniel R."/>
        </authorList>
    </citation>
    <scope>NUCLEOTIDE SEQUENCE [LARGE SCALE GENOMIC DNA]</scope>
    <source>
        <strain evidence="3">ATCC 7906 / DSM 604 / BCRC 14475 / CIP 104303 / KCTC 5404 / NCIMB 10678 / 9a</strain>
    </source>
</reference>
<dbReference type="AlphaFoldDB" id="K0AVA4"/>